<reference evidence="2 3" key="1">
    <citation type="submission" date="2020-08" db="EMBL/GenBank/DDBJ databases">
        <title>Genomic Encyclopedia of Type Strains, Phase IV (KMG-IV): sequencing the most valuable type-strain genomes for metagenomic binning, comparative biology and taxonomic classification.</title>
        <authorList>
            <person name="Goeker M."/>
        </authorList>
    </citation>
    <scope>NUCLEOTIDE SEQUENCE [LARGE SCALE GENOMIC DNA]</scope>
    <source>
        <strain evidence="2 3">DSM 12252</strain>
    </source>
</reference>
<feature type="chain" id="PRO_5031289492" evidence="1">
    <location>
        <begin position="18"/>
        <end position="482"/>
    </location>
</feature>
<protein>
    <submittedName>
        <fullName evidence="2">Uncharacterized protein</fullName>
    </submittedName>
</protein>
<evidence type="ECO:0000313" key="2">
    <source>
        <dbReference type="EMBL" id="MBB5034376.1"/>
    </source>
</evidence>
<keyword evidence="3" id="KW-1185">Reference proteome</keyword>
<sequence length="482" mass="53392">MRTLCAFLFASALSLAAADVAGFPSLNDARRIHGELVGLDFIHRSGEFRADDGKLMSFSMLPYAVMKYHGAEADLREVPLGTKMTFVMLPDAEGKMTRLTTTDDGQAADAAQLRKFREFTEKRGVAGWIDKTEGNTVTVTFFSGDPAAFQAAYGELLAVGKGGKLCVANDELRTWNPGVDGEGCSITEVNKVPTEYFGSSGVQVTVKVSNMLEGFRRGRVVRVFLTGWKVQDQFYGESLMGYGFGRMLNQELVENVAKEYPEQFPFRTEFSNAHLPWYQLKDDVKPPPFSEHVVFGELVQADAKTGSGKFMAELAGEQVNFTLLKHHTLKYLGADPQFAQLPTGQRYRFHLYQDATGAFSRVSFISDDFSHASANAITARVTAIHGKRIHVAWQLPLVKDYNGDMQRPQDIGSAILKVSDATRVWKGEQQVKLADLKEGDALLFNRTAELPGKASVCTDLWIGEETHKMVTEKMRKPAVAKK</sequence>
<accession>A0A7W7YDV7</accession>
<evidence type="ECO:0000256" key="1">
    <source>
        <dbReference type="SAM" id="SignalP"/>
    </source>
</evidence>
<organism evidence="2 3">
    <name type="scientific">Prosthecobacter vanneervenii</name>
    <dbReference type="NCBI Taxonomy" id="48466"/>
    <lineage>
        <taxon>Bacteria</taxon>
        <taxon>Pseudomonadati</taxon>
        <taxon>Verrucomicrobiota</taxon>
        <taxon>Verrucomicrobiia</taxon>
        <taxon>Verrucomicrobiales</taxon>
        <taxon>Verrucomicrobiaceae</taxon>
        <taxon>Prosthecobacter</taxon>
    </lineage>
</organism>
<gene>
    <name evidence="2" type="ORF">HNQ65_003970</name>
</gene>
<feature type="signal peptide" evidence="1">
    <location>
        <begin position="1"/>
        <end position="17"/>
    </location>
</feature>
<comment type="caution">
    <text evidence="2">The sequence shown here is derived from an EMBL/GenBank/DDBJ whole genome shotgun (WGS) entry which is preliminary data.</text>
</comment>
<name>A0A7W7YDV7_9BACT</name>
<dbReference type="AlphaFoldDB" id="A0A7W7YDV7"/>
<keyword evidence="1" id="KW-0732">Signal</keyword>
<evidence type="ECO:0000313" key="3">
    <source>
        <dbReference type="Proteomes" id="UP000590740"/>
    </source>
</evidence>
<dbReference type="EMBL" id="JACHIG010000009">
    <property type="protein sequence ID" value="MBB5034376.1"/>
    <property type="molecule type" value="Genomic_DNA"/>
</dbReference>
<dbReference type="Proteomes" id="UP000590740">
    <property type="component" value="Unassembled WGS sequence"/>
</dbReference>
<dbReference type="RefSeq" id="WP_184342125.1">
    <property type="nucleotide sequence ID" value="NZ_JACHIG010000009.1"/>
</dbReference>
<proteinExistence type="predicted"/>